<gene>
    <name evidence="4" type="ORF">FKW77_002526</name>
</gene>
<dbReference type="CDD" id="cd03046">
    <property type="entry name" value="GST_N_GTT1_like"/>
    <property type="match status" value="1"/>
</dbReference>
<dbReference type="SFLD" id="SFLDG01150">
    <property type="entry name" value="Main.1:_Beta-like"/>
    <property type="match status" value="1"/>
</dbReference>
<feature type="domain" description="GST N-terminal" evidence="2">
    <location>
        <begin position="1"/>
        <end position="80"/>
    </location>
</feature>
<name>A0A517LJT6_9PEZI</name>
<dbReference type="Pfam" id="PF00043">
    <property type="entry name" value="GST_C"/>
    <property type="match status" value="1"/>
</dbReference>
<dbReference type="InterPro" id="IPR004046">
    <property type="entry name" value="GST_C"/>
</dbReference>
<dbReference type="SUPFAM" id="SSF52833">
    <property type="entry name" value="Thioredoxin-like"/>
    <property type="match status" value="1"/>
</dbReference>
<feature type="domain" description="GST C-terminal" evidence="3">
    <location>
        <begin position="86"/>
        <end position="209"/>
    </location>
</feature>
<dbReference type="PROSITE" id="PS50405">
    <property type="entry name" value="GST_CTER"/>
    <property type="match status" value="1"/>
</dbReference>
<organism evidence="4 5">
    <name type="scientific">Venturia effusa</name>
    <dbReference type="NCBI Taxonomy" id="50376"/>
    <lineage>
        <taxon>Eukaryota</taxon>
        <taxon>Fungi</taxon>
        <taxon>Dikarya</taxon>
        <taxon>Ascomycota</taxon>
        <taxon>Pezizomycotina</taxon>
        <taxon>Dothideomycetes</taxon>
        <taxon>Pleosporomycetidae</taxon>
        <taxon>Venturiales</taxon>
        <taxon>Venturiaceae</taxon>
        <taxon>Venturia</taxon>
    </lineage>
</organism>
<dbReference type="SUPFAM" id="SSF47616">
    <property type="entry name" value="GST C-terminal domain-like"/>
    <property type="match status" value="1"/>
</dbReference>
<keyword evidence="5" id="KW-1185">Reference proteome</keyword>
<dbReference type="AlphaFoldDB" id="A0A517LJT6"/>
<evidence type="ECO:0000259" key="2">
    <source>
        <dbReference type="PROSITE" id="PS50404"/>
    </source>
</evidence>
<dbReference type="SFLD" id="SFLDG00358">
    <property type="entry name" value="Main_(cytGST)"/>
    <property type="match status" value="1"/>
</dbReference>
<dbReference type="InterPro" id="IPR040079">
    <property type="entry name" value="Glutathione_S-Trfase"/>
</dbReference>
<dbReference type="InterPro" id="IPR036249">
    <property type="entry name" value="Thioredoxin-like_sf"/>
</dbReference>
<dbReference type="OrthoDB" id="2309723at2759"/>
<reference evidence="4 5" key="1">
    <citation type="submission" date="2019-07" db="EMBL/GenBank/DDBJ databases">
        <title>Finished genome of Venturia effusa.</title>
        <authorList>
            <person name="Young C.A."/>
            <person name="Cox M.P."/>
            <person name="Ganley A.R.D."/>
            <person name="David W.J."/>
        </authorList>
    </citation>
    <scope>NUCLEOTIDE SEQUENCE [LARGE SCALE GENOMIC DNA]</scope>
    <source>
        <strain evidence="5">albino</strain>
    </source>
</reference>
<dbReference type="InterPro" id="IPR036282">
    <property type="entry name" value="Glutathione-S-Trfase_C_sf"/>
</dbReference>
<dbReference type="Gene3D" id="3.40.30.10">
    <property type="entry name" value="Glutaredoxin"/>
    <property type="match status" value="1"/>
</dbReference>
<proteinExistence type="inferred from homology"/>
<dbReference type="Pfam" id="PF13409">
    <property type="entry name" value="GST_N_2"/>
    <property type="match status" value="1"/>
</dbReference>
<dbReference type="EMBL" id="CP042198">
    <property type="protein sequence ID" value="QDS75900.1"/>
    <property type="molecule type" value="Genomic_DNA"/>
</dbReference>
<protein>
    <recommendedName>
        <fullName evidence="6">Glutathione S-transferase</fullName>
    </recommendedName>
</protein>
<accession>A0A517LJT6</accession>
<comment type="similarity">
    <text evidence="1">Belongs to the GST superfamily.</text>
</comment>
<dbReference type="PROSITE" id="PS50404">
    <property type="entry name" value="GST_NTER"/>
    <property type="match status" value="1"/>
</dbReference>
<evidence type="ECO:0000313" key="5">
    <source>
        <dbReference type="Proteomes" id="UP000316270"/>
    </source>
</evidence>
<dbReference type="InterPro" id="IPR010987">
    <property type="entry name" value="Glutathione-S-Trfase_C-like"/>
</dbReference>
<dbReference type="STRING" id="50376.A0A517LJT6"/>
<dbReference type="InterPro" id="IPR004045">
    <property type="entry name" value="Glutathione_S-Trfase_N"/>
</dbReference>
<sequence length="233" mass="25873">MVLTVHHLGISQSERVVWLCEALKIQYDLKLYKRAPVLAPPEYSALHPIGAAPVITDGDSTIAESEACVEYIVNIYGGGKLTVGPGAKNYPDYLYWYHFINGTLQPALSRVMALRSSGVAEDNPTRQRYEGKVDQVFAYANKRLGEATYLAGDELTVADIMAVFSFATVRKFYHLDETNYPNITAYLQRIAKLDSYQRAMKKGDPDLAIEELISPKGPELIEALRKPGGISNK</sequence>
<dbReference type="PANTHER" id="PTHR44051:SF9">
    <property type="entry name" value="GLUTATHIONE S-TRANSFERASE 1"/>
    <property type="match status" value="1"/>
</dbReference>
<dbReference type="Gene3D" id="1.20.1050.10">
    <property type="match status" value="1"/>
</dbReference>
<evidence type="ECO:0000256" key="1">
    <source>
        <dbReference type="ARBA" id="ARBA00007409"/>
    </source>
</evidence>
<evidence type="ECO:0000313" key="4">
    <source>
        <dbReference type="EMBL" id="QDS75900.1"/>
    </source>
</evidence>
<evidence type="ECO:0008006" key="6">
    <source>
        <dbReference type="Google" id="ProtNLM"/>
    </source>
</evidence>
<evidence type="ECO:0000259" key="3">
    <source>
        <dbReference type="PROSITE" id="PS50405"/>
    </source>
</evidence>
<dbReference type="Proteomes" id="UP000316270">
    <property type="component" value="Chromosome 14"/>
</dbReference>
<dbReference type="PANTHER" id="PTHR44051">
    <property type="entry name" value="GLUTATHIONE S-TRANSFERASE-RELATED"/>
    <property type="match status" value="1"/>
</dbReference>
<dbReference type="SFLD" id="SFLDS00019">
    <property type="entry name" value="Glutathione_Transferase_(cytos"/>
    <property type="match status" value="1"/>
</dbReference>